<feature type="region of interest" description="Disordered" evidence="1">
    <location>
        <begin position="159"/>
        <end position="392"/>
    </location>
</feature>
<keyword evidence="2" id="KW-0812">Transmembrane</keyword>
<feature type="compositionally biased region" description="Low complexity" evidence="1">
    <location>
        <begin position="296"/>
        <end position="308"/>
    </location>
</feature>
<feature type="compositionally biased region" description="Polar residues" evidence="1">
    <location>
        <begin position="62"/>
        <end position="76"/>
    </location>
</feature>
<keyword evidence="2" id="KW-0472">Membrane</keyword>
<feature type="region of interest" description="Disordered" evidence="1">
    <location>
        <begin position="114"/>
        <end position="139"/>
    </location>
</feature>
<feature type="compositionally biased region" description="Basic and acidic residues" evidence="1">
    <location>
        <begin position="238"/>
        <end position="247"/>
    </location>
</feature>
<feature type="transmembrane region" description="Helical" evidence="2">
    <location>
        <begin position="774"/>
        <end position="794"/>
    </location>
</feature>
<keyword evidence="2" id="KW-1133">Transmembrane helix</keyword>
<sequence length="821" mass="87727">MKRNSANDTTAEGSTPNAGAQGGKMDVRGWDASSPPAPSGNGELAPDKQGAVAQILGECETSGGSVTSGPHRSSSHSAKDVISFVHTGSDVTDVIRSGIVSRILASVSGREADYSSAGLELHSSPSQPRSPSRFKTSSLRAKPEFADVVLDTMKEKRKLQTQKVFPKANPKSQKFDLDSSVGESSTSAGRVTRVHSSPHSQSATTTLSENSPSAEPVRGAAEGYCKETHISKGASLSGEERKSERLTSIHLGSGQRSDRKHLGRHVTTLDVNSKTNKTVAHPAKSQVKPLRSGHVSGESVVHTQSSSSSDKKRNTSSVRAKQKPSSEIPQSMSTDSGIGSPTDVTGGVELIGNTEGVVNRMGRGETPEDSSSMQLVSPVPSHKSPNYPPCGDPSDCYPSSNYHSLLAASGWSSFPGTQRGADDSNSGGVDPVVDDVTSGVSGPGDSLHRDNCDKSQPLVNTDLPCSRHHSDSSTVGASSAPVHPPNISLQPEVNDIPPPFTSPESGTTSSRDATPNNDTDAQINGIKTHTSRRYSRPSITETNLELVADLIHDDTVAGFAVNAFLKTILNNQTHGNRIHGSEDLNPQTGLNADKTTDSVDQVEDGGPDWRVEFHPEATGVDKIAPEKPVRKCPTLRDVNLREVISLTEESPSTDRKLKGILKSTSVPTLSSTREVNTVRNGAVRPDLVNSRSVSFNKLHTKNTFSYYNAAFEGEIITEPSKRPSLADVVSHIMRQGSIVEMEDDNSHPYGRDTSLTDLITGKRRDSYNMDAGKMIVWLVLAIMIVSLAGGIIFMSETYNMNHKNDDISTTVETTTLTRLYR</sequence>
<feature type="region of interest" description="Disordered" evidence="1">
    <location>
        <begin position="409"/>
        <end position="534"/>
    </location>
</feature>
<feature type="compositionally biased region" description="Low complexity" evidence="1">
    <location>
        <begin position="123"/>
        <end position="133"/>
    </location>
</feature>
<feature type="compositionally biased region" description="Polar residues" evidence="1">
    <location>
        <begin position="502"/>
        <end position="528"/>
    </location>
</feature>
<protein>
    <submittedName>
        <fullName evidence="3">Uncharacterized protein</fullName>
    </submittedName>
</protein>
<evidence type="ECO:0000256" key="2">
    <source>
        <dbReference type="SAM" id="Phobius"/>
    </source>
</evidence>
<organism evidence="3 4">
    <name type="scientific">Lymnaea stagnalis</name>
    <name type="common">Great pond snail</name>
    <name type="synonym">Helix stagnalis</name>
    <dbReference type="NCBI Taxonomy" id="6523"/>
    <lineage>
        <taxon>Eukaryota</taxon>
        <taxon>Metazoa</taxon>
        <taxon>Spiralia</taxon>
        <taxon>Lophotrochozoa</taxon>
        <taxon>Mollusca</taxon>
        <taxon>Gastropoda</taxon>
        <taxon>Heterobranchia</taxon>
        <taxon>Euthyneura</taxon>
        <taxon>Panpulmonata</taxon>
        <taxon>Hygrophila</taxon>
        <taxon>Lymnaeoidea</taxon>
        <taxon>Lymnaeidae</taxon>
        <taxon>Lymnaea</taxon>
    </lineage>
</organism>
<evidence type="ECO:0000313" key="3">
    <source>
        <dbReference type="EMBL" id="CAL1539845.1"/>
    </source>
</evidence>
<accession>A0AAV2I1X7</accession>
<gene>
    <name evidence="3" type="ORF">GSLYS_00013578001</name>
</gene>
<dbReference type="AlphaFoldDB" id="A0AAV2I1X7"/>
<feature type="region of interest" description="Disordered" evidence="1">
    <location>
        <begin position="1"/>
        <end position="49"/>
    </location>
</feature>
<feature type="compositionally biased region" description="Polar residues" evidence="1">
    <location>
        <begin position="181"/>
        <end position="213"/>
    </location>
</feature>
<feature type="region of interest" description="Disordered" evidence="1">
    <location>
        <begin position="60"/>
        <end position="79"/>
    </location>
</feature>
<reference evidence="3 4" key="1">
    <citation type="submission" date="2024-04" db="EMBL/GenBank/DDBJ databases">
        <authorList>
            <consortium name="Genoscope - CEA"/>
            <person name="William W."/>
        </authorList>
    </citation>
    <scope>NUCLEOTIDE SEQUENCE [LARGE SCALE GENOMIC DNA]</scope>
</reference>
<feature type="compositionally biased region" description="Polar residues" evidence="1">
    <location>
        <begin position="269"/>
        <end position="278"/>
    </location>
</feature>
<comment type="caution">
    <text evidence="3">The sequence shown here is derived from an EMBL/GenBank/DDBJ whole genome shotgun (WGS) entry which is preliminary data.</text>
</comment>
<evidence type="ECO:0000313" key="4">
    <source>
        <dbReference type="Proteomes" id="UP001497497"/>
    </source>
</evidence>
<feature type="region of interest" description="Disordered" evidence="1">
    <location>
        <begin position="577"/>
        <end position="607"/>
    </location>
</feature>
<dbReference type="Proteomes" id="UP001497497">
    <property type="component" value="Unassembled WGS sequence"/>
</dbReference>
<name>A0AAV2I1X7_LYMST</name>
<proteinExistence type="predicted"/>
<keyword evidence="4" id="KW-1185">Reference proteome</keyword>
<feature type="compositionally biased region" description="Polar residues" evidence="1">
    <location>
        <begin position="323"/>
        <end position="343"/>
    </location>
</feature>
<evidence type="ECO:0000256" key="1">
    <source>
        <dbReference type="SAM" id="MobiDB-lite"/>
    </source>
</evidence>
<feature type="compositionally biased region" description="Polar residues" evidence="1">
    <location>
        <begin position="1"/>
        <end position="18"/>
    </location>
</feature>
<dbReference type="EMBL" id="CAXITT010000358">
    <property type="protein sequence ID" value="CAL1539845.1"/>
    <property type="molecule type" value="Genomic_DNA"/>
</dbReference>